<keyword evidence="3" id="KW-1185">Reference proteome</keyword>
<protein>
    <submittedName>
        <fullName evidence="2">Uncharacterized protein</fullName>
    </submittedName>
</protein>
<feature type="region of interest" description="Disordered" evidence="1">
    <location>
        <begin position="1"/>
        <end position="39"/>
    </location>
</feature>
<proteinExistence type="predicted"/>
<dbReference type="STRING" id="671072.PL9214830003"/>
<dbReference type="Proteomes" id="UP000184315">
    <property type="component" value="Unassembled WGS sequence"/>
</dbReference>
<feature type="compositionally biased region" description="Polar residues" evidence="1">
    <location>
        <begin position="22"/>
        <end position="37"/>
    </location>
</feature>
<evidence type="ECO:0000256" key="1">
    <source>
        <dbReference type="SAM" id="MobiDB-lite"/>
    </source>
</evidence>
<reference evidence="3" key="1">
    <citation type="submission" date="2015-10" db="EMBL/GenBank/DDBJ databases">
        <authorList>
            <person name="Regsiter A."/>
            <person name="william w."/>
        </authorList>
    </citation>
    <scope>NUCLEOTIDE SEQUENCE [LARGE SCALE GENOMIC DNA]</scope>
</reference>
<organism evidence="2 3">
    <name type="scientific">Planktothrix tepida PCC 9214</name>
    <dbReference type="NCBI Taxonomy" id="671072"/>
    <lineage>
        <taxon>Bacteria</taxon>
        <taxon>Bacillati</taxon>
        <taxon>Cyanobacteriota</taxon>
        <taxon>Cyanophyceae</taxon>
        <taxon>Oscillatoriophycideae</taxon>
        <taxon>Oscillatoriales</taxon>
        <taxon>Microcoleaceae</taxon>
        <taxon>Planktothrix</taxon>
    </lineage>
</organism>
<dbReference type="RefSeq" id="WP_072722810.1">
    <property type="nucleotide sequence ID" value="NZ_LN889821.1"/>
</dbReference>
<feature type="compositionally biased region" description="Low complexity" evidence="1">
    <location>
        <begin position="1"/>
        <end position="14"/>
    </location>
</feature>
<gene>
    <name evidence="2" type="ORF">PL9214830003</name>
</gene>
<accession>A0A1J1LUU6</accession>
<sequence length="136" mass="15690">MVTTSKQTQKATEQTTEEPQEMNSKTPNQNQTSTTPYSEYELRNEAIKSQAVKDAFSDARMYLECYDSHFEALKNTGITNLLQSKIQEQNTQLKERENSDFLLMNPEEIMQRMKNLQQTLALPSQSNCRYLPQSLG</sequence>
<name>A0A1J1LUU6_9CYAN</name>
<evidence type="ECO:0000313" key="2">
    <source>
        <dbReference type="EMBL" id="CUR36191.1"/>
    </source>
</evidence>
<evidence type="ECO:0000313" key="3">
    <source>
        <dbReference type="Proteomes" id="UP000184315"/>
    </source>
</evidence>
<dbReference type="EMBL" id="CZDF01000191">
    <property type="protein sequence ID" value="CUR36191.1"/>
    <property type="molecule type" value="Genomic_DNA"/>
</dbReference>
<dbReference type="AlphaFoldDB" id="A0A1J1LUU6"/>